<dbReference type="Gene3D" id="1.10.10.10">
    <property type="entry name" value="Winged helix-like DNA-binding domain superfamily/Winged helix DNA-binding domain"/>
    <property type="match status" value="1"/>
</dbReference>
<dbReference type="EMBL" id="BAABKB010000001">
    <property type="protein sequence ID" value="GAA4993554.1"/>
    <property type="molecule type" value="Genomic_DNA"/>
</dbReference>
<comment type="caution">
    <text evidence="3">The sequence shown here is derived from an EMBL/GenBank/DDBJ whole genome shotgun (WGS) entry which is preliminary data.</text>
</comment>
<evidence type="ECO:0000256" key="1">
    <source>
        <dbReference type="SAM" id="MobiDB-lite"/>
    </source>
</evidence>
<feature type="region of interest" description="Disordered" evidence="1">
    <location>
        <begin position="78"/>
        <end position="101"/>
    </location>
</feature>
<keyword evidence="4" id="KW-1185">Reference proteome</keyword>
<dbReference type="InterPro" id="IPR000792">
    <property type="entry name" value="Tscrpt_reg_LuxR_C"/>
</dbReference>
<evidence type="ECO:0000259" key="2">
    <source>
        <dbReference type="SMART" id="SM00421"/>
    </source>
</evidence>
<accession>A0ABP9ICF1</accession>
<evidence type="ECO:0000313" key="3">
    <source>
        <dbReference type="EMBL" id="GAA4993554.1"/>
    </source>
</evidence>
<organism evidence="3 4">
    <name type="scientific">Streptomyces siamensis</name>
    <dbReference type="NCBI Taxonomy" id="1274986"/>
    <lineage>
        <taxon>Bacteria</taxon>
        <taxon>Bacillati</taxon>
        <taxon>Actinomycetota</taxon>
        <taxon>Actinomycetes</taxon>
        <taxon>Kitasatosporales</taxon>
        <taxon>Streptomycetaceae</taxon>
        <taxon>Streptomyces</taxon>
    </lineage>
</organism>
<sequence>MTVTPELDVNKPRIEANDQKILNLLYAGLNDASIARHLGVGHRTIQRKVHRLMELLEANGRVALGARAQELGLLVGASRQPPRPRELTSRVTDGALRAGFG</sequence>
<reference evidence="4" key="1">
    <citation type="journal article" date="2019" name="Int. J. Syst. Evol. Microbiol.">
        <title>The Global Catalogue of Microorganisms (GCM) 10K type strain sequencing project: providing services to taxonomists for standard genome sequencing and annotation.</title>
        <authorList>
            <consortium name="The Broad Institute Genomics Platform"/>
            <consortium name="The Broad Institute Genome Sequencing Center for Infectious Disease"/>
            <person name="Wu L."/>
            <person name="Ma J."/>
        </authorList>
    </citation>
    <scope>NUCLEOTIDE SEQUENCE [LARGE SCALE GENOMIC DNA]</scope>
    <source>
        <strain evidence="4">JCM 18409</strain>
    </source>
</reference>
<proteinExistence type="predicted"/>
<name>A0ABP9ICF1_9ACTN</name>
<dbReference type="SUPFAM" id="SSF46894">
    <property type="entry name" value="C-terminal effector domain of the bipartite response regulators"/>
    <property type="match status" value="1"/>
</dbReference>
<dbReference type="Proteomes" id="UP001501759">
    <property type="component" value="Unassembled WGS sequence"/>
</dbReference>
<protein>
    <recommendedName>
        <fullName evidence="2">HTH luxR-type domain-containing protein</fullName>
    </recommendedName>
</protein>
<dbReference type="SMART" id="SM00421">
    <property type="entry name" value="HTH_LUXR"/>
    <property type="match status" value="1"/>
</dbReference>
<evidence type="ECO:0000313" key="4">
    <source>
        <dbReference type="Proteomes" id="UP001501759"/>
    </source>
</evidence>
<feature type="domain" description="HTH luxR-type" evidence="2">
    <location>
        <begin position="11"/>
        <end position="68"/>
    </location>
</feature>
<dbReference type="InterPro" id="IPR016032">
    <property type="entry name" value="Sig_transdc_resp-reg_C-effctor"/>
</dbReference>
<gene>
    <name evidence="3" type="ORF">GCM10023335_01430</name>
</gene>
<dbReference type="InterPro" id="IPR036388">
    <property type="entry name" value="WH-like_DNA-bd_sf"/>
</dbReference>